<feature type="compositionally biased region" description="Basic and acidic residues" evidence="13">
    <location>
        <begin position="304"/>
        <end position="322"/>
    </location>
</feature>
<dbReference type="PANTHER" id="PTHR24223">
    <property type="entry name" value="ATP-BINDING CASSETTE SUB-FAMILY C"/>
    <property type="match status" value="1"/>
</dbReference>
<protein>
    <recommendedName>
        <fullName evidence="21">Metal resistance protein YCF1</fullName>
    </recommendedName>
</protein>
<sequence length="1644" mass="181087">MADSFSVAGSTAADVGQPAFELQAQAGQVIFSALQHVFSNVGGLSKNNNNSNNSSPDRGGFQLADLCTNPEGWGPVSDDRVLDFTPCFQLASFWAGPTIALALIGAAVLALDSRKPKRELTKLSKRLLAMKQALVLGLCKVTTLTLSLTYATEAHPWRSLALWVALLNLLGYILVLPIQHYNHTRNRRSSDLLLIYWPLHTIAAAVLLHTSLTDPSPPVRQQIYSFVLLCVRLGLGLAVLGVECAGVEVGKPTLGDDSSKWTAVTESTSEDGRTGKPANGKTQGNGNGASHEHDANESAVTFESENHDPENAPNSRELDGKRECPENVANLYSKLTFHWMQPLFSLGRKKYLTEDDMYALPPNDDCESLGAQFTSCWESTRDKDGNGRIWRTLFKAYGAPFAVGGLLKACQDIASFAQPQILRWLLQFVQNWDLKEKRQPAEVGYLLSILLFAVAVLQTAFLHQYFQRSFATGLRVRSGLITTIYKKSLRLSNDARAGRATGDIVNLMSVDASRIQDLCTYGHVIWSAFFQMALAFVSLAYLLGWPAFIGVAVMVVGIPINTFIARITKRLSERQMKVRDARTRLMGEILTNIKSIKLFAWEDAFSKKLNEVRNERELKLLRKSGAINSAFNFLWTGIPFTVSLTTFATYSLVTKKELTPDIIFPALSLFSLLQFPLFMVASMITAIIQAQVSAARLAKFLESPELDPDARKVILPGQRQPAGIPARPEDPLLAYANPDSPAREPQRGEVVISIENLEAKWSPTQPVPTLQDIDLTVKKGELLCVLGRVGDGKSSLLAAILGEMHRTDGEVIVRGRTAYFSQGGWCMGASIRENITFGLKFDPEFYEMVLDACALKPDLAILPDGDRTEIGERGVSLSGGQRARVALARAVYARADAYLLDDPLAAVDAHVGAHIFERVIGPNGLLKNRARILTLNAVSVLPKADQIISIRKGVIMEERGSYDEVMAKKGELYALITGLGKQPSHDVDDAVEAPESIEVEDSERTFGDDATDEGLKPSLRERRISTGSMPRPSPLTKRQVKLETIRQLRETSTPAETRERGRVKGDVYRKYLTSASVSGVCLYMFAQIASYAVQIGRDIVLKQWGAENATPGGPQHPPKFWLTIYAIFGYSSAVLMSVAPFVLYAWLVIASSRKFHDNLFKSVMRSPLQYFEVTPSGRLLNLFSRDVNVVDETLPRVIHQAIRTGVIVLGVIIVITYSVPFFIVAIIPLGIAYWMILQYYLSTSRELKRLDSISKSPIFQFFNETLGGLSVIRAFAQETRFIATSDSRVDRNQECYLPTVTSNRWLAVRIEAIGSIIILVASLMAVIVKVTNGKMDAGLLGLMMSQTLNTTQALNWVVRSFSEVEQNVVSVERILSYSSLEPEAAYEIPEHKPPAGWPDKGEVQLQDYSARYRSGLPLCLKNLSINIKAGERIGVVGRTGAGKSSLTLALFRIIEASEGSIVIDGVETNKIGLKDLRQSLSIIPQDPQLWEGTLRENLDPTGKSDDAALWAALESARLREHVNSLEGRLDAQLSEGGTNLSSGQRQLVCIARAFLRRSQILVLDEATSAIDLDTDAKLQQIVRSEFKGTTITVAHRLNTIMDSSRVLVLKDGQVEEFDTPENLLADKKSTFFSMAYEAGLAKGK</sequence>
<dbReference type="GO" id="GO:0042592">
    <property type="term" value="P:homeostatic process"/>
    <property type="evidence" value="ECO:0007669"/>
    <property type="project" value="UniProtKB-ARBA"/>
</dbReference>
<feature type="transmembrane region" description="Helical" evidence="14">
    <location>
        <begin position="630"/>
        <end position="650"/>
    </location>
</feature>
<name>A0A177UKN0_9BASI</name>
<dbReference type="FunFam" id="1.20.1560.10:FF:000001">
    <property type="entry name" value="ATP-binding cassette subfamily C member 1"/>
    <property type="match status" value="1"/>
</dbReference>
<feature type="domain" description="ABC transporter" evidence="15">
    <location>
        <begin position="1403"/>
        <end position="1636"/>
    </location>
</feature>
<dbReference type="CDD" id="cd18595">
    <property type="entry name" value="ABC_6TM_MRP1_2_3_6_D1_like"/>
    <property type="match status" value="1"/>
</dbReference>
<dbReference type="FunFam" id="3.40.50.300:FF:000565">
    <property type="entry name" value="ABC bile acid transporter"/>
    <property type="match status" value="1"/>
</dbReference>
<reference evidence="18" key="1">
    <citation type="submission" date="2016-04" db="EMBL/GenBank/DDBJ databases">
        <authorList>
            <person name="Nguyen H.D."/>
            <person name="Kesanakurti P."/>
            <person name="Cullis J."/>
            <person name="Levesque C.A."/>
            <person name="Hambleton S."/>
        </authorList>
    </citation>
    <scope>NUCLEOTIDE SEQUENCE</scope>
    <source>
        <strain evidence="18">DAOMC 238032</strain>
    </source>
</reference>
<dbReference type="CDD" id="cd03250">
    <property type="entry name" value="ABCC_MRP_domain1"/>
    <property type="match status" value="1"/>
</dbReference>
<keyword evidence="3" id="KW-0813">Transport</keyword>
<dbReference type="PANTHER" id="PTHR24223:SF443">
    <property type="entry name" value="MULTIDRUG-RESISTANCE LIKE PROTEIN 1, ISOFORM I"/>
    <property type="match status" value="1"/>
</dbReference>
<dbReference type="GO" id="GO:0000329">
    <property type="term" value="C:fungal-type vacuole membrane"/>
    <property type="evidence" value="ECO:0007669"/>
    <property type="project" value="UniProtKB-ARBA"/>
</dbReference>
<dbReference type="InterPro" id="IPR036640">
    <property type="entry name" value="ABC1_TM_sf"/>
</dbReference>
<dbReference type="GO" id="GO:0140359">
    <property type="term" value="F:ABC-type transporter activity"/>
    <property type="evidence" value="ECO:0007669"/>
    <property type="project" value="InterPro"/>
</dbReference>
<evidence type="ECO:0008006" key="21">
    <source>
        <dbReference type="Google" id="ProtNLM"/>
    </source>
</evidence>
<dbReference type="SUPFAM" id="SSF52540">
    <property type="entry name" value="P-loop containing nucleoside triphosphate hydrolases"/>
    <property type="match status" value="2"/>
</dbReference>
<feature type="transmembrane region" description="Helical" evidence="14">
    <location>
        <begin position="662"/>
        <end position="688"/>
    </location>
</feature>
<keyword evidence="9" id="KW-0067">ATP-binding</keyword>
<dbReference type="SMART" id="SM00382">
    <property type="entry name" value="AAA"/>
    <property type="match status" value="2"/>
</dbReference>
<dbReference type="EMBL" id="LWDD02000577">
    <property type="protein sequence ID" value="KAE8258601.1"/>
    <property type="molecule type" value="Genomic_DNA"/>
</dbReference>
<comment type="caution">
    <text evidence="18">The sequence shown here is derived from an EMBL/GenBank/DDBJ whole genome shotgun (WGS) entry which is preliminary data.</text>
</comment>
<dbReference type="Gene3D" id="1.20.1560.10">
    <property type="entry name" value="ABC transporter type 1, transmembrane domain"/>
    <property type="match status" value="2"/>
</dbReference>
<evidence type="ECO:0000259" key="16">
    <source>
        <dbReference type="PROSITE" id="PS50929"/>
    </source>
</evidence>
<feature type="transmembrane region" description="Helical" evidence="14">
    <location>
        <begin position="1306"/>
        <end position="1328"/>
    </location>
</feature>
<dbReference type="InterPro" id="IPR017871">
    <property type="entry name" value="ABC_transporter-like_CS"/>
</dbReference>
<feature type="transmembrane region" description="Helical" evidence="14">
    <location>
        <begin position="1071"/>
        <end position="1093"/>
    </location>
</feature>
<dbReference type="InterPro" id="IPR050173">
    <property type="entry name" value="ABC_transporter_C-like"/>
</dbReference>
<keyword evidence="10" id="KW-1278">Translocase</keyword>
<dbReference type="GO" id="GO:0005524">
    <property type="term" value="F:ATP binding"/>
    <property type="evidence" value="ECO:0007669"/>
    <property type="project" value="UniProtKB-KW"/>
</dbReference>
<accession>A0A177UKN0</accession>
<feature type="transmembrane region" description="Helical" evidence="14">
    <location>
        <begin position="190"/>
        <end position="211"/>
    </location>
</feature>
<feature type="transmembrane region" description="Helical" evidence="14">
    <location>
        <begin position="223"/>
        <end position="242"/>
    </location>
</feature>
<feature type="region of interest" description="Disordered" evidence="13">
    <location>
        <begin position="1001"/>
        <end position="1039"/>
    </location>
</feature>
<dbReference type="Gene3D" id="3.40.50.300">
    <property type="entry name" value="P-loop containing nucleotide triphosphate hydrolases"/>
    <property type="match status" value="2"/>
</dbReference>
<reference evidence="18" key="2">
    <citation type="journal article" date="2019" name="IMA Fungus">
        <title>Genome sequencing and comparison of five Tilletia species to identify candidate genes for the detection of regulated species infecting wheat.</title>
        <authorList>
            <person name="Nguyen H.D.T."/>
            <person name="Sultana T."/>
            <person name="Kesanakurti P."/>
            <person name="Hambleton S."/>
        </authorList>
    </citation>
    <scope>NUCLEOTIDE SEQUENCE</scope>
    <source>
        <strain evidence="18">DAOMC 238032</strain>
    </source>
</reference>
<dbReference type="PROSITE" id="PS50893">
    <property type="entry name" value="ABC_TRANSPORTER_2"/>
    <property type="match status" value="2"/>
</dbReference>
<keyword evidence="20" id="KW-1185">Reference proteome</keyword>
<feature type="transmembrane region" description="Helical" evidence="14">
    <location>
        <begin position="443"/>
        <end position="466"/>
    </location>
</feature>
<dbReference type="GO" id="GO:0016887">
    <property type="term" value="F:ATP hydrolysis activity"/>
    <property type="evidence" value="ECO:0007669"/>
    <property type="project" value="InterPro"/>
</dbReference>
<evidence type="ECO:0000259" key="15">
    <source>
        <dbReference type="PROSITE" id="PS50893"/>
    </source>
</evidence>
<feature type="transmembrane region" description="Helical" evidence="14">
    <location>
        <begin position="1206"/>
        <end position="1236"/>
    </location>
</feature>
<dbReference type="PROSITE" id="PS50929">
    <property type="entry name" value="ABC_TM1F"/>
    <property type="match status" value="2"/>
</dbReference>
<keyword evidence="6 14" id="KW-0812">Transmembrane</keyword>
<dbReference type="FunFam" id="1.20.1560.10:FF:000078">
    <property type="entry name" value="Unplaced genomic scaffold supercont1.1, whole genome shotgun sequence"/>
    <property type="match status" value="1"/>
</dbReference>
<evidence type="ECO:0000256" key="11">
    <source>
        <dbReference type="ARBA" id="ARBA00022989"/>
    </source>
</evidence>
<feature type="compositionally biased region" description="Basic and acidic residues" evidence="13">
    <location>
        <begin position="1002"/>
        <end position="1024"/>
    </location>
</feature>
<evidence type="ECO:0000256" key="10">
    <source>
        <dbReference type="ARBA" id="ARBA00022967"/>
    </source>
</evidence>
<dbReference type="Pfam" id="PF00005">
    <property type="entry name" value="ABC_tran"/>
    <property type="match status" value="2"/>
</dbReference>
<dbReference type="InterPro" id="IPR003593">
    <property type="entry name" value="AAA+_ATPase"/>
</dbReference>
<keyword evidence="4" id="KW-0597">Phosphoprotein</keyword>
<dbReference type="InterPro" id="IPR056227">
    <property type="entry name" value="TMD0_ABC"/>
</dbReference>
<feature type="transmembrane region" description="Helical" evidence="14">
    <location>
        <begin position="1120"/>
        <end position="1149"/>
    </location>
</feature>
<dbReference type="InterPro" id="IPR011527">
    <property type="entry name" value="ABC1_TM_dom"/>
</dbReference>
<evidence type="ECO:0000256" key="1">
    <source>
        <dbReference type="ARBA" id="ARBA00004128"/>
    </source>
</evidence>
<evidence type="ECO:0000313" key="17">
    <source>
        <dbReference type="EMBL" id="CAD6910242.1"/>
    </source>
</evidence>
<evidence type="ECO:0000256" key="14">
    <source>
        <dbReference type="SAM" id="Phobius"/>
    </source>
</evidence>
<keyword evidence="8" id="KW-0547">Nucleotide-binding</keyword>
<keyword evidence="5" id="KW-0926">Vacuole</keyword>
<evidence type="ECO:0000313" key="19">
    <source>
        <dbReference type="Proteomes" id="UP000077671"/>
    </source>
</evidence>
<comment type="similarity">
    <text evidence="2">Belongs to the ABC transporter superfamily. ABCC family. Conjugate transporter (TC 3.A.1.208) subfamily.</text>
</comment>
<feature type="transmembrane region" description="Helical" evidence="14">
    <location>
        <begin position="132"/>
        <end position="151"/>
    </location>
</feature>
<keyword evidence="11 14" id="KW-1133">Transmembrane helix</keyword>
<evidence type="ECO:0000256" key="12">
    <source>
        <dbReference type="ARBA" id="ARBA00023136"/>
    </source>
</evidence>
<comment type="subcellular location">
    <subcellularLocation>
        <location evidence="1">Vacuole membrane</location>
        <topology evidence="1">Multi-pass membrane protein</topology>
    </subcellularLocation>
</comment>
<dbReference type="CDD" id="cd18603">
    <property type="entry name" value="ABC_6TM_MRP1_2_3_6_D2_like"/>
    <property type="match status" value="1"/>
</dbReference>
<evidence type="ECO:0000313" key="20">
    <source>
        <dbReference type="Proteomes" id="UP000836402"/>
    </source>
</evidence>
<dbReference type="InterPro" id="IPR027417">
    <property type="entry name" value="P-loop_NTPase"/>
</dbReference>
<dbReference type="FunFam" id="3.40.50.300:FF:000450">
    <property type="entry name" value="ABC transporter C family member 2"/>
    <property type="match status" value="1"/>
</dbReference>
<evidence type="ECO:0000256" key="13">
    <source>
        <dbReference type="SAM" id="MobiDB-lite"/>
    </source>
</evidence>
<dbReference type="Proteomes" id="UP000077671">
    <property type="component" value="Unassembled WGS sequence"/>
</dbReference>
<evidence type="ECO:0000256" key="8">
    <source>
        <dbReference type="ARBA" id="ARBA00022741"/>
    </source>
</evidence>
<keyword evidence="12 14" id="KW-0472">Membrane</keyword>
<evidence type="ECO:0000313" key="18">
    <source>
        <dbReference type="EMBL" id="KAE8258601.1"/>
    </source>
</evidence>
<dbReference type="InterPro" id="IPR003439">
    <property type="entry name" value="ABC_transporter-like_ATP-bd"/>
</dbReference>
<dbReference type="Proteomes" id="UP000836402">
    <property type="component" value="Unassembled WGS sequence"/>
</dbReference>
<feature type="domain" description="ABC transmembrane type-1" evidence="16">
    <location>
        <begin position="1082"/>
        <end position="1366"/>
    </location>
</feature>
<reference evidence="17" key="3">
    <citation type="submission" date="2020-10" db="EMBL/GenBank/DDBJ databases">
        <authorList>
            <person name="Sedaghatjoo S."/>
        </authorList>
    </citation>
    <scope>NUCLEOTIDE SEQUENCE</scope>
    <source>
        <strain evidence="17">AZH3</strain>
    </source>
</reference>
<dbReference type="SUPFAM" id="SSF90123">
    <property type="entry name" value="ABC transporter transmembrane region"/>
    <property type="match status" value="2"/>
</dbReference>
<evidence type="ECO:0000256" key="9">
    <source>
        <dbReference type="ARBA" id="ARBA00022840"/>
    </source>
</evidence>
<dbReference type="CDD" id="cd03244">
    <property type="entry name" value="ABCC_MRP_domain2"/>
    <property type="match status" value="1"/>
</dbReference>
<dbReference type="PROSITE" id="PS00211">
    <property type="entry name" value="ABC_TRANSPORTER_1"/>
    <property type="match status" value="2"/>
</dbReference>
<feature type="domain" description="ABC transmembrane type-1" evidence="16">
    <location>
        <begin position="402"/>
        <end position="689"/>
    </location>
</feature>
<dbReference type="Pfam" id="PF24357">
    <property type="entry name" value="TMD0_ABC"/>
    <property type="match status" value="1"/>
</dbReference>
<keyword evidence="7" id="KW-0677">Repeat</keyword>
<evidence type="ECO:0000256" key="2">
    <source>
        <dbReference type="ARBA" id="ARBA00009726"/>
    </source>
</evidence>
<feature type="region of interest" description="Disordered" evidence="13">
    <location>
        <begin position="256"/>
        <end position="322"/>
    </location>
</feature>
<evidence type="ECO:0000256" key="3">
    <source>
        <dbReference type="ARBA" id="ARBA00022448"/>
    </source>
</evidence>
<evidence type="ECO:0000256" key="4">
    <source>
        <dbReference type="ARBA" id="ARBA00022553"/>
    </source>
</evidence>
<feature type="domain" description="ABC transporter" evidence="15">
    <location>
        <begin position="752"/>
        <end position="978"/>
    </location>
</feature>
<feature type="transmembrane region" description="Helical" evidence="14">
    <location>
        <begin position="91"/>
        <end position="111"/>
    </location>
</feature>
<proteinExistence type="inferred from homology"/>
<organism evidence="18 19">
    <name type="scientific">Tilletia caries</name>
    <name type="common">wheat bunt fungus</name>
    <dbReference type="NCBI Taxonomy" id="13290"/>
    <lineage>
        <taxon>Eukaryota</taxon>
        <taxon>Fungi</taxon>
        <taxon>Dikarya</taxon>
        <taxon>Basidiomycota</taxon>
        <taxon>Ustilaginomycotina</taxon>
        <taxon>Exobasidiomycetes</taxon>
        <taxon>Tilletiales</taxon>
        <taxon>Tilletiaceae</taxon>
        <taxon>Tilletia</taxon>
    </lineage>
</organism>
<gene>
    <name evidence="18" type="ORF">A4X03_0g4330</name>
    <name evidence="17" type="ORF">JKIAZH3_G151</name>
</gene>
<evidence type="ECO:0000256" key="5">
    <source>
        <dbReference type="ARBA" id="ARBA00022554"/>
    </source>
</evidence>
<feature type="transmembrane region" description="Helical" evidence="14">
    <location>
        <begin position="539"/>
        <end position="564"/>
    </location>
</feature>
<evidence type="ECO:0000256" key="7">
    <source>
        <dbReference type="ARBA" id="ARBA00022737"/>
    </source>
</evidence>
<evidence type="ECO:0000256" key="6">
    <source>
        <dbReference type="ARBA" id="ARBA00022692"/>
    </source>
</evidence>
<dbReference type="Pfam" id="PF00664">
    <property type="entry name" value="ABC_membrane"/>
    <property type="match status" value="2"/>
</dbReference>
<dbReference type="EMBL" id="CAJHJG010001209">
    <property type="protein sequence ID" value="CAD6910242.1"/>
    <property type="molecule type" value="Genomic_DNA"/>
</dbReference>
<feature type="transmembrane region" description="Helical" evidence="14">
    <location>
        <begin position="157"/>
        <end position="178"/>
    </location>
</feature>